<evidence type="ECO:0000256" key="2">
    <source>
        <dbReference type="SAM" id="Phobius"/>
    </source>
</evidence>
<evidence type="ECO:0000256" key="1">
    <source>
        <dbReference type="SAM" id="MobiDB-lite"/>
    </source>
</evidence>
<keyword evidence="2" id="KW-0812">Transmembrane</keyword>
<protein>
    <submittedName>
        <fullName evidence="3">Uncharacterized protein</fullName>
    </submittedName>
</protein>
<dbReference type="GO" id="GO:0005509">
    <property type="term" value="F:calcium ion binding"/>
    <property type="evidence" value="ECO:0007669"/>
    <property type="project" value="InterPro"/>
</dbReference>
<proteinExistence type="predicted"/>
<reference evidence="4" key="1">
    <citation type="submission" date="2017-09" db="EMBL/GenBank/DDBJ databases">
        <title>Depth-based differentiation of microbial function through sediment-hosted aquifers and enrichment of novel symbionts in the deep terrestrial subsurface.</title>
        <authorList>
            <person name="Probst A.J."/>
            <person name="Ladd B."/>
            <person name="Jarett J.K."/>
            <person name="Geller-Mcgrath D.E."/>
            <person name="Sieber C.M.K."/>
            <person name="Emerson J.B."/>
            <person name="Anantharaman K."/>
            <person name="Thomas B.C."/>
            <person name="Malmstrom R."/>
            <person name="Stieglmeier M."/>
            <person name="Klingl A."/>
            <person name="Woyke T."/>
            <person name="Ryan C.M."/>
            <person name="Banfield J.F."/>
        </authorList>
    </citation>
    <scope>NUCLEOTIDE SEQUENCE [LARGE SCALE GENOMIC DNA]</scope>
</reference>
<gene>
    <name evidence="3" type="ORF">COT71_00885</name>
</gene>
<evidence type="ECO:0000313" key="4">
    <source>
        <dbReference type="Proteomes" id="UP000230731"/>
    </source>
</evidence>
<keyword evidence="2" id="KW-0472">Membrane</keyword>
<organism evidence="3 4">
    <name type="scientific">Candidatus Andersenbacteria bacterium CG10_big_fil_rev_8_21_14_0_10_54_11</name>
    <dbReference type="NCBI Taxonomy" id="1974485"/>
    <lineage>
        <taxon>Bacteria</taxon>
        <taxon>Candidatus Anderseniibacteriota</taxon>
    </lineage>
</organism>
<feature type="region of interest" description="Disordered" evidence="1">
    <location>
        <begin position="40"/>
        <end position="60"/>
    </location>
</feature>
<dbReference type="AlphaFoldDB" id="A0A2M6X036"/>
<feature type="transmembrane region" description="Helical" evidence="2">
    <location>
        <begin position="7"/>
        <end position="29"/>
    </location>
</feature>
<dbReference type="EMBL" id="PEZP01000008">
    <property type="protein sequence ID" value="PIT98432.1"/>
    <property type="molecule type" value="Genomic_DNA"/>
</dbReference>
<accession>A0A2M6X036</accession>
<dbReference type="SUPFAM" id="SSF103647">
    <property type="entry name" value="TSP type-3 repeat"/>
    <property type="match status" value="1"/>
</dbReference>
<dbReference type="Proteomes" id="UP000230731">
    <property type="component" value="Unassembled WGS sequence"/>
</dbReference>
<keyword evidence="2" id="KW-1133">Transmembrane helix</keyword>
<name>A0A2M6X036_9BACT</name>
<evidence type="ECO:0000313" key="3">
    <source>
        <dbReference type="EMBL" id="PIT98432.1"/>
    </source>
</evidence>
<dbReference type="Gene3D" id="4.10.1080.10">
    <property type="entry name" value="TSP type-3 repeat"/>
    <property type="match status" value="1"/>
</dbReference>
<comment type="caution">
    <text evidence="3">The sequence shown here is derived from an EMBL/GenBank/DDBJ whole genome shotgun (WGS) entry which is preliminary data.</text>
</comment>
<sequence>MKPLNRFGLRVAGLTTVLLLVLFGLYWGGRMLWERWQNRGEESPPALTDEERRRDSDGDGVADLYETSYYATNPNSKDTDGDGMTDLDEILAGRNPAQRDAAAFKPVTGEAVVLGEHSSYTDKYLASLPADIPREEILEHTRLAAFVEANKGPLLPDIAAERLHSTPVTGAEAVAGYLDTISASHNPKITPVTSTDLEVAFREMATARNAAPMQQVISALTQNLSVLFDASAPAEAAELHRKFVAATTALLDNARLLQAVDTDFVGSLIAAKRIEELGGVFQQAAEQVRTLEEKYGLE</sequence>
<dbReference type="InterPro" id="IPR028974">
    <property type="entry name" value="TSP_type-3_rpt"/>
</dbReference>